<evidence type="ECO:0000256" key="2">
    <source>
        <dbReference type="ARBA" id="ARBA00022448"/>
    </source>
</evidence>
<feature type="transmembrane region" description="Helical" evidence="7">
    <location>
        <begin position="262"/>
        <end position="285"/>
    </location>
</feature>
<evidence type="ECO:0000313" key="9">
    <source>
        <dbReference type="EMBL" id="MFC5404824.1"/>
    </source>
</evidence>
<evidence type="ECO:0000256" key="6">
    <source>
        <dbReference type="ARBA" id="ARBA00023136"/>
    </source>
</evidence>
<feature type="transmembrane region" description="Helical" evidence="7">
    <location>
        <begin position="108"/>
        <end position="129"/>
    </location>
</feature>
<dbReference type="InterPro" id="IPR000515">
    <property type="entry name" value="MetI-like"/>
</dbReference>
<comment type="similarity">
    <text evidence="7">Belongs to the binding-protein-dependent transport system permease family.</text>
</comment>
<dbReference type="Pfam" id="PF00528">
    <property type="entry name" value="BPD_transp_1"/>
    <property type="match status" value="1"/>
</dbReference>
<evidence type="ECO:0000313" key="10">
    <source>
        <dbReference type="Proteomes" id="UP001596113"/>
    </source>
</evidence>
<proteinExistence type="inferred from homology"/>
<evidence type="ECO:0000256" key="5">
    <source>
        <dbReference type="ARBA" id="ARBA00022989"/>
    </source>
</evidence>
<keyword evidence="10" id="KW-1185">Reference proteome</keyword>
<evidence type="ECO:0000256" key="4">
    <source>
        <dbReference type="ARBA" id="ARBA00022692"/>
    </source>
</evidence>
<accession>A0ABW0HW86</accession>
<dbReference type="InterPro" id="IPR035906">
    <property type="entry name" value="MetI-like_sf"/>
</dbReference>
<feature type="transmembrane region" description="Helical" evidence="7">
    <location>
        <begin position="158"/>
        <end position="183"/>
    </location>
</feature>
<evidence type="ECO:0000259" key="8">
    <source>
        <dbReference type="PROSITE" id="PS50928"/>
    </source>
</evidence>
<feature type="transmembrane region" description="Helical" evidence="7">
    <location>
        <begin position="76"/>
        <end position="96"/>
    </location>
</feature>
<evidence type="ECO:0000256" key="3">
    <source>
        <dbReference type="ARBA" id="ARBA00022475"/>
    </source>
</evidence>
<keyword evidence="3" id="KW-1003">Cell membrane</keyword>
<name>A0ABW0HW86_9BACL</name>
<sequence>MKGLTYRSQKKAIIFLFLLTPVLLLLAFTYYPAVNLFYYSFTSWDGGLSRKLWIGLDNYKQIFRDPSIYKVFYNNFIYLIVGLVQVAIALYFAVVLDAKLKGKNFFKVSLFLPYIVNSIAIGYMFNYMFDNQYGAINVFLRNAGLHGMTVNWLGDPKVVNYVLAFMALWKYMGFMMVIFIGALQSIPKEIYEAAAIDGANRIQTFKSITLPSIRKVFEMMMFLNLNGAIAAYEFSFAIYPQGSPLGISDTFVTKTLNTAFKFQNFGLASAMGIVLMLMTAVLVLAQNKILFRGGD</sequence>
<dbReference type="SUPFAM" id="SSF161098">
    <property type="entry name" value="MetI-like"/>
    <property type="match status" value="1"/>
</dbReference>
<keyword evidence="4 7" id="KW-0812">Transmembrane</keyword>
<evidence type="ECO:0000256" key="1">
    <source>
        <dbReference type="ARBA" id="ARBA00004651"/>
    </source>
</evidence>
<comment type="subcellular location">
    <subcellularLocation>
        <location evidence="1 7">Cell membrane</location>
        <topology evidence="1 7">Multi-pass membrane protein</topology>
    </subcellularLocation>
</comment>
<dbReference type="EMBL" id="JBHSMI010000028">
    <property type="protein sequence ID" value="MFC5404824.1"/>
    <property type="molecule type" value="Genomic_DNA"/>
</dbReference>
<dbReference type="Proteomes" id="UP001596113">
    <property type="component" value="Unassembled WGS sequence"/>
</dbReference>
<dbReference type="RefSeq" id="WP_378135464.1">
    <property type="nucleotide sequence ID" value="NZ_JBHSMI010000028.1"/>
</dbReference>
<gene>
    <name evidence="9" type="ORF">ACFPOF_18955</name>
</gene>
<evidence type="ECO:0000256" key="7">
    <source>
        <dbReference type="RuleBase" id="RU363032"/>
    </source>
</evidence>
<dbReference type="CDD" id="cd06261">
    <property type="entry name" value="TM_PBP2"/>
    <property type="match status" value="1"/>
</dbReference>
<keyword evidence="2 7" id="KW-0813">Transport</keyword>
<dbReference type="PANTHER" id="PTHR43227">
    <property type="entry name" value="BLL4140 PROTEIN"/>
    <property type="match status" value="1"/>
</dbReference>
<feature type="transmembrane region" description="Helical" evidence="7">
    <location>
        <begin position="12"/>
        <end position="31"/>
    </location>
</feature>
<dbReference type="InterPro" id="IPR050809">
    <property type="entry name" value="UgpAE/MalFG_permease"/>
</dbReference>
<feature type="domain" description="ABC transmembrane type-1" evidence="8">
    <location>
        <begin position="71"/>
        <end position="286"/>
    </location>
</feature>
<reference evidence="10" key="1">
    <citation type="journal article" date="2019" name="Int. J. Syst. Evol. Microbiol.">
        <title>The Global Catalogue of Microorganisms (GCM) 10K type strain sequencing project: providing services to taxonomists for standard genome sequencing and annotation.</title>
        <authorList>
            <consortium name="The Broad Institute Genomics Platform"/>
            <consortium name="The Broad Institute Genome Sequencing Center for Infectious Disease"/>
            <person name="Wu L."/>
            <person name="Ma J."/>
        </authorList>
    </citation>
    <scope>NUCLEOTIDE SEQUENCE [LARGE SCALE GENOMIC DNA]</scope>
    <source>
        <strain evidence="10">CGMCC 1.18575</strain>
    </source>
</reference>
<feature type="transmembrane region" description="Helical" evidence="7">
    <location>
        <begin position="222"/>
        <end position="242"/>
    </location>
</feature>
<dbReference type="Gene3D" id="1.10.3720.10">
    <property type="entry name" value="MetI-like"/>
    <property type="match status" value="1"/>
</dbReference>
<protein>
    <submittedName>
        <fullName evidence="9">Carbohydrate ABC transporter permease</fullName>
    </submittedName>
</protein>
<dbReference type="PROSITE" id="PS50928">
    <property type="entry name" value="ABC_TM1"/>
    <property type="match status" value="1"/>
</dbReference>
<keyword evidence="6 7" id="KW-0472">Membrane</keyword>
<organism evidence="9 10">
    <name type="scientific">Cohnella soli</name>
    <dbReference type="NCBI Taxonomy" id="425005"/>
    <lineage>
        <taxon>Bacteria</taxon>
        <taxon>Bacillati</taxon>
        <taxon>Bacillota</taxon>
        <taxon>Bacilli</taxon>
        <taxon>Bacillales</taxon>
        <taxon>Paenibacillaceae</taxon>
        <taxon>Cohnella</taxon>
    </lineage>
</organism>
<dbReference type="PANTHER" id="PTHR43227:SF11">
    <property type="entry name" value="BLL4140 PROTEIN"/>
    <property type="match status" value="1"/>
</dbReference>
<comment type="caution">
    <text evidence="9">The sequence shown here is derived from an EMBL/GenBank/DDBJ whole genome shotgun (WGS) entry which is preliminary data.</text>
</comment>
<keyword evidence="5 7" id="KW-1133">Transmembrane helix</keyword>